<dbReference type="KEGG" id="bfm:BP422_10330"/>
<organism evidence="1 2">
    <name type="scientific">Brevibacillus formosus</name>
    <dbReference type="NCBI Taxonomy" id="54913"/>
    <lineage>
        <taxon>Bacteria</taxon>
        <taxon>Bacillati</taxon>
        <taxon>Bacillota</taxon>
        <taxon>Bacilli</taxon>
        <taxon>Bacillales</taxon>
        <taxon>Paenibacillaceae</taxon>
        <taxon>Brevibacillus</taxon>
    </lineage>
</organism>
<dbReference type="Proteomes" id="UP000197781">
    <property type="component" value="Chromosome"/>
</dbReference>
<sequence>MNCANIHIEVYGNEIDTVSDDELPGFIHTWNKDNSWGLGFHPVKESNDDISYTLNYEISQI</sequence>
<gene>
    <name evidence="1" type="ORF">BP422_10330</name>
</gene>
<protein>
    <submittedName>
        <fullName evidence="1">Uncharacterized protein</fullName>
    </submittedName>
</protein>
<reference evidence="1 2" key="1">
    <citation type="submission" date="2016-11" db="EMBL/GenBank/DDBJ databases">
        <authorList>
            <person name="Jaros S."/>
            <person name="Januszkiewicz K."/>
            <person name="Wedrychowicz H."/>
        </authorList>
    </citation>
    <scope>NUCLEOTIDE SEQUENCE [LARGE SCALE GENOMIC DNA]</scope>
    <source>
        <strain evidence="1 2">NF2</strain>
    </source>
</reference>
<dbReference type="EMBL" id="CP018145">
    <property type="protein sequence ID" value="ASJ53903.1"/>
    <property type="molecule type" value="Genomic_DNA"/>
</dbReference>
<evidence type="ECO:0000313" key="1">
    <source>
        <dbReference type="EMBL" id="ASJ53903.1"/>
    </source>
</evidence>
<dbReference type="AlphaFoldDB" id="A0A220MFX5"/>
<name>A0A220MFX5_9BACL</name>
<evidence type="ECO:0000313" key="2">
    <source>
        <dbReference type="Proteomes" id="UP000197781"/>
    </source>
</evidence>
<proteinExistence type="predicted"/>
<accession>A0A220MFX5</accession>